<dbReference type="Gene3D" id="1.10.1040.10">
    <property type="entry name" value="N-(1-d-carboxylethyl)-l-norvaline Dehydrogenase, domain 2"/>
    <property type="match status" value="1"/>
</dbReference>
<evidence type="ECO:0000256" key="5">
    <source>
        <dbReference type="ARBA" id="ARBA00023027"/>
    </source>
</evidence>
<keyword evidence="4 13" id="KW-0560">Oxidoreductase</keyword>
<sequence length="343" mass="35805">MKVAVVGGGSFGTVMANIAAGNGYPVSFWMRSDSLAAAINRDHVNESYLPGYVLNERVVATHDMAAAVSGAQLIFVAVPSSSFRAVVSELVKSADPGAMFVSTTKGIEAGSFLLMSQILGELAPESPIGVLSGPNLAKEIAARQLTGTVIASADLEVRDAVQTVLKSRYFRVYTNDDMFGVELGGSLKNIYAIVAGMAAALGMGHNTNSMLVTRGLTEMARFGRSLGADPMTFLGLSGVGDLVVTCSSPLSRNYRLGYALGLGQTIDAATKEIGQVVEGVNTVRLVKKRAEELGIYMPLASGLYSALFEGASLDAIISSLMAGEQALDVEFAAQDDKQIGSSV</sequence>
<feature type="binding site" evidence="13">
    <location>
        <position position="105"/>
    </location>
    <ligand>
        <name>NADPH</name>
        <dbReference type="ChEBI" id="CHEBI:57783"/>
    </ligand>
</feature>
<comment type="subcellular location">
    <subcellularLocation>
        <location evidence="13">Cytoplasm</location>
    </subcellularLocation>
</comment>
<dbReference type="InterPro" id="IPR011128">
    <property type="entry name" value="G3P_DH_NAD-dep_N"/>
</dbReference>
<dbReference type="PRINTS" id="PR00077">
    <property type="entry name" value="GPDHDRGNASE"/>
</dbReference>
<keyword evidence="13" id="KW-0963">Cytoplasm</keyword>
<dbReference type="NCBIfam" id="NF000946">
    <property type="entry name" value="PRK00094.2-4"/>
    <property type="match status" value="1"/>
</dbReference>
<protein>
    <recommendedName>
        <fullName evidence="11 13">Glycerol-3-phosphate dehydrogenase [NAD(P)+]</fullName>
        <ecNumber evidence="10 13">1.1.1.94</ecNumber>
    </recommendedName>
    <alternativeName>
        <fullName evidence="13">NAD(P)(+)-dependent glycerol-3-phosphate dehydrogenase</fullName>
    </alternativeName>
    <alternativeName>
        <fullName evidence="12 13">NAD(P)H-dependent dihydroxyacetone-phosphate reductase</fullName>
    </alternativeName>
</protein>
<feature type="binding site" evidence="13">
    <location>
        <position position="133"/>
    </location>
    <ligand>
        <name>sn-glycerol 3-phosphate</name>
        <dbReference type="ChEBI" id="CHEBI:57597"/>
    </ligand>
</feature>
<feature type="binding site" evidence="13">
    <location>
        <position position="241"/>
    </location>
    <ligand>
        <name>sn-glycerol 3-phosphate</name>
        <dbReference type="ChEBI" id="CHEBI:57597"/>
    </ligand>
</feature>
<comment type="similarity">
    <text evidence="1 13 17">Belongs to the NAD-dependent glycerol-3-phosphate dehydrogenase family.</text>
</comment>
<dbReference type="UniPathway" id="UPA00940"/>
<feature type="binding site" evidence="16">
    <location>
        <begin position="7"/>
        <end position="12"/>
    </location>
    <ligand>
        <name>NAD(+)</name>
        <dbReference type="ChEBI" id="CHEBI:57540"/>
    </ligand>
</feature>
<dbReference type="EC" id="1.1.1.94" evidence="10 13"/>
<feature type="active site" description="Proton acceptor" evidence="13 14">
    <location>
        <position position="188"/>
    </location>
</feature>
<keyword evidence="2 13" id="KW-0444">Lipid biosynthesis</keyword>
<evidence type="ECO:0000256" key="12">
    <source>
        <dbReference type="ARBA" id="ARBA00080511"/>
    </source>
</evidence>
<evidence type="ECO:0000313" key="21">
    <source>
        <dbReference type="Proteomes" id="UP000051934"/>
    </source>
</evidence>
<dbReference type="NCBIfam" id="NF000942">
    <property type="entry name" value="PRK00094.1-4"/>
    <property type="match status" value="1"/>
</dbReference>
<comment type="function">
    <text evidence="13">Catalyzes the reduction of the glycolytic intermediate dihydroxyacetone phosphate (DHAP) to sn-glycerol 3-phosphate (G3P), the key precursor for phospholipid synthesis.</text>
</comment>
<dbReference type="SUPFAM" id="SSF48179">
    <property type="entry name" value="6-phosphogluconate dehydrogenase C-terminal domain-like"/>
    <property type="match status" value="1"/>
</dbReference>
<dbReference type="GO" id="GO:0046168">
    <property type="term" value="P:glycerol-3-phosphate catabolic process"/>
    <property type="evidence" value="ECO:0007669"/>
    <property type="project" value="InterPro"/>
</dbReference>
<feature type="domain" description="Glycerol-3-phosphate dehydrogenase NAD-dependent N-terminal" evidence="18">
    <location>
        <begin position="2"/>
        <end position="156"/>
    </location>
</feature>
<feature type="binding site" evidence="13">
    <location>
        <position position="31"/>
    </location>
    <ligand>
        <name>NADPH</name>
        <dbReference type="ChEBI" id="CHEBI:57783"/>
    </ligand>
</feature>
<feature type="binding site" evidence="15">
    <location>
        <begin position="252"/>
        <end position="253"/>
    </location>
    <ligand>
        <name>substrate</name>
    </ligand>
</feature>
<comment type="catalytic activity">
    <reaction evidence="13">
        <text>sn-glycerol 3-phosphate + NAD(+) = dihydroxyacetone phosphate + NADH + H(+)</text>
        <dbReference type="Rhea" id="RHEA:11092"/>
        <dbReference type="ChEBI" id="CHEBI:15378"/>
        <dbReference type="ChEBI" id="CHEBI:57540"/>
        <dbReference type="ChEBI" id="CHEBI:57597"/>
        <dbReference type="ChEBI" id="CHEBI:57642"/>
        <dbReference type="ChEBI" id="CHEBI:57945"/>
        <dbReference type="EC" id="1.1.1.94"/>
    </reaction>
</comment>
<name>A0A0R2SB59_9GAMM</name>
<dbReference type="InterPro" id="IPR008927">
    <property type="entry name" value="6-PGluconate_DH-like_C_sf"/>
</dbReference>
<comment type="caution">
    <text evidence="13">Lacks conserved residue(s) required for the propagation of feature annotation.</text>
</comment>
<evidence type="ECO:0000256" key="11">
    <source>
        <dbReference type="ARBA" id="ARBA00069372"/>
    </source>
</evidence>
<evidence type="ECO:0000256" key="13">
    <source>
        <dbReference type="HAMAP-Rule" id="MF_00394"/>
    </source>
</evidence>
<evidence type="ECO:0000256" key="17">
    <source>
        <dbReference type="RuleBase" id="RU000437"/>
    </source>
</evidence>
<evidence type="ECO:0000256" key="4">
    <source>
        <dbReference type="ARBA" id="ARBA00023002"/>
    </source>
</evidence>
<keyword evidence="3 13" id="KW-0521">NADP</keyword>
<accession>A0A0R2SB59</accession>
<dbReference type="HAMAP" id="MF_00394">
    <property type="entry name" value="NAD_Glyc3P_dehydrog"/>
    <property type="match status" value="1"/>
</dbReference>
<feature type="binding site" evidence="16">
    <location>
        <position position="137"/>
    </location>
    <ligand>
        <name>NAD(+)</name>
        <dbReference type="ChEBI" id="CHEBI:57540"/>
    </ligand>
</feature>
<evidence type="ECO:0000259" key="18">
    <source>
        <dbReference type="Pfam" id="PF01210"/>
    </source>
</evidence>
<comment type="caution">
    <text evidence="20">The sequence shown here is derived from an EMBL/GenBank/DDBJ whole genome shotgun (WGS) entry which is preliminary data.</text>
</comment>
<dbReference type="PANTHER" id="PTHR11728:SF1">
    <property type="entry name" value="GLYCEROL-3-PHOSPHATE DEHYDROGENASE [NAD(+)] 2, CHLOROPLASTIC"/>
    <property type="match status" value="1"/>
</dbReference>
<keyword evidence="8 13" id="KW-1208">Phospholipid metabolism</keyword>
<dbReference type="PANTHER" id="PTHR11728">
    <property type="entry name" value="GLYCEROL-3-PHOSPHATE DEHYDROGENASE"/>
    <property type="match status" value="1"/>
</dbReference>
<dbReference type="Gene3D" id="3.40.50.720">
    <property type="entry name" value="NAD(P)-binding Rossmann-like Domain"/>
    <property type="match status" value="1"/>
</dbReference>
<comment type="catalytic activity">
    <reaction evidence="9">
        <text>sn-glycerol 3-phosphate + NADP(+) = dihydroxyacetone phosphate + NADPH + H(+)</text>
        <dbReference type="Rhea" id="RHEA:11096"/>
        <dbReference type="ChEBI" id="CHEBI:15378"/>
        <dbReference type="ChEBI" id="CHEBI:57597"/>
        <dbReference type="ChEBI" id="CHEBI:57642"/>
        <dbReference type="ChEBI" id="CHEBI:57783"/>
        <dbReference type="ChEBI" id="CHEBI:58349"/>
        <dbReference type="EC" id="1.1.1.94"/>
    </reaction>
    <physiologicalReaction direction="right-to-left" evidence="9">
        <dbReference type="Rhea" id="RHEA:11098"/>
    </physiologicalReaction>
</comment>
<dbReference type="InterPro" id="IPR006168">
    <property type="entry name" value="G3P_DH_NAD-dep"/>
</dbReference>
<dbReference type="InterPro" id="IPR006109">
    <property type="entry name" value="G3P_DH_NAD-dep_C"/>
</dbReference>
<dbReference type="SUPFAM" id="SSF51735">
    <property type="entry name" value="NAD(P)-binding Rossmann-fold domains"/>
    <property type="match status" value="1"/>
</dbReference>
<evidence type="ECO:0000256" key="16">
    <source>
        <dbReference type="PIRSR" id="PIRSR000114-3"/>
    </source>
</evidence>
<comment type="pathway">
    <text evidence="13">Membrane lipid metabolism; glycerophospholipid metabolism.</text>
</comment>
<feature type="binding site" evidence="13">
    <location>
        <position position="253"/>
    </location>
    <ligand>
        <name>sn-glycerol 3-phosphate</name>
        <dbReference type="ChEBI" id="CHEBI:57597"/>
    </ligand>
</feature>
<dbReference type="FunFam" id="1.10.1040.10:FF:000001">
    <property type="entry name" value="Glycerol-3-phosphate dehydrogenase [NAD(P)+]"/>
    <property type="match status" value="1"/>
</dbReference>
<dbReference type="GO" id="GO:0005829">
    <property type="term" value="C:cytosol"/>
    <property type="evidence" value="ECO:0007669"/>
    <property type="project" value="TreeGrafter"/>
</dbReference>
<feature type="binding site" evidence="13">
    <location>
        <position position="105"/>
    </location>
    <ligand>
        <name>sn-glycerol 3-phosphate</name>
        <dbReference type="ChEBI" id="CHEBI:57597"/>
    </ligand>
</feature>
<feature type="binding site" evidence="13">
    <location>
        <position position="252"/>
    </location>
    <ligand>
        <name>NADPH</name>
        <dbReference type="ChEBI" id="CHEBI:57783"/>
    </ligand>
</feature>
<evidence type="ECO:0000256" key="1">
    <source>
        <dbReference type="ARBA" id="ARBA00011009"/>
    </source>
</evidence>
<evidence type="ECO:0000256" key="3">
    <source>
        <dbReference type="ARBA" id="ARBA00022857"/>
    </source>
</evidence>
<evidence type="ECO:0000256" key="9">
    <source>
        <dbReference type="ARBA" id="ARBA00052716"/>
    </source>
</evidence>
<feature type="binding site" evidence="16">
    <location>
        <position position="252"/>
    </location>
    <ligand>
        <name>NAD(+)</name>
        <dbReference type="ChEBI" id="CHEBI:57540"/>
    </ligand>
</feature>
<dbReference type="GO" id="GO:0046167">
    <property type="term" value="P:glycerol-3-phosphate biosynthetic process"/>
    <property type="evidence" value="ECO:0007669"/>
    <property type="project" value="UniProtKB-UniRule"/>
</dbReference>
<feature type="domain" description="Glycerol-3-phosphate dehydrogenase NAD-dependent C-terminal" evidence="19">
    <location>
        <begin position="177"/>
        <end position="317"/>
    </location>
</feature>
<evidence type="ECO:0000256" key="14">
    <source>
        <dbReference type="PIRSR" id="PIRSR000114-1"/>
    </source>
</evidence>
<evidence type="ECO:0000256" key="8">
    <source>
        <dbReference type="ARBA" id="ARBA00023264"/>
    </source>
</evidence>
<feature type="binding site" evidence="13">
    <location>
        <position position="276"/>
    </location>
    <ligand>
        <name>NADPH</name>
        <dbReference type="ChEBI" id="CHEBI:57783"/>
    </ligand>
</feature>
<feature type="binding site" evidence="15">
    <location>
        <position position="105"/>
    </location>
    <ligand>
        <name>substrate</name>
    </ligand>
</feature>
<reference evidence="20 21" key="1">
    <citation type="submission" date="2015-10" db="EMBL/GenBank/DDBJ databases">
        <title>Metagenome-Assembled Genomes uncover a global brackish microbiome.</title>
        <authorList>
            <person name="Hugerth L.W."/>
            <person name="Larsson J."/>
            <person name="Alneberg J."/>
            <person name="Lindh M.V."/>
            <person name="Legrand C."/>
            <person name="Pinhassi J."/>
            <person name="Andersson A.F."/>
        </authorList>
    </citation>
    <scope>NUCLEOTIDE SEQUENCE [LARGE SCALE GENOMIC DNA]</scope>
    <source>
        <strain evidence="20">BACL4 MAG-120507-bin80</strain>
    </source>
</reference>
<dbReference type="FunFam" id="3.40.50.720:FF:000019">
    <property type="entry name" value="Glycerol-3-phosphate dehydrogenase [NAD(P)+]"/>
    <property type="match status" value="1"/>
</dbReference>
<dbReference type="GO" id="GO:0141152">
    <property type="term" value="F:glycerol-3-phosphate dehydrogenase (NAD+) activity"/>
    <property type="evidence" value="ECO:0007669"/>
    <property type="project" value="RHEA"/>
</dbReference>
<evidence type="ECO:0000256" key="10">
    <source>
        <dbReference type="ARBA" id="ARBA00066687"/>
    </source>
</evidence>
<evidence type="ECO:0000313" key="20">
    <source>
        <dbReference type="EMBL" id="KRO70352.1"/>
    </source>
</evidence>
<organism evidence="20 21">
    <name type="scientific">OM182 bacterium BACL3 MAG-120507-bin80</name>
    <dbReference type="NCBI Taxonomy" id="1655577"/>
    <lineage>
        <taxon>Bacteria</taxon>
        <taxon>Pseudomonadati</taxon>
        <taxon>Pseudomonadota</taxon>
        <taxon>Gammaproteobacteria</taxon>
        <taxon>OMG group</taxon>
        <taxon>OM182 clade</taxon>
    </lineage>
</organism>
<evidence type="ECO:0000256" key="15">
    <source>
        <dbReference type="PIRSR" id="PIRSR000114-2"/>
    </source>
</evidence>
<gene>
    <name evidence="13" type="primary">gpsA</name>
    <name evidence="20" type="ORF">ABR69_11120</name>
</gene>
<dbReference type="EMBL" id="LIBB01000349">
    <property type="protein sequence ID" value="KRO70352.1"/>
    <property type="molecule type" value="Genomic_DNA"/>
</dbReference>
<keyword evidence="7 13" id="KW-0594">Phospholipid biosynthesis</keyword>
<keyword evidence="13" id="KW-0547">Nucleotide-binding</keyword>
<dbReference type="PIRSF" id="PIRSF000114">
    <property type="entry name" value="Glycerol-3-P_dh"/>
    <property type="match status" value="1"/>
</dbReference>
<feature type="binding site" evidence="13">
    <location>
        <position position="252"/>
    </location>
    <ligand>
        <name>sn-glycerol 3-phosphate</name>
        <dbReference type="ChEBI" id="CHEBI:57597"/>
    </ligand>
</feature>
<keyword evidence="5 13" id="KW-0520">NAD</keyword>
<dbReference type="GO" id="GO:0005975">
    <property type="term" value="P:carbohydrate metabolic process"/>
    <property type="evidence" value="ECO:0007669"/>
    <property type="project" value="InterPro"/>
</dbReference>
<dbReference type="InterPro" id="IPR036291">
    <property type="entry name" value="NAD(P)-bd_dom_sf"/>
</dbReference>
<dbReference type="GO" id="GO:0051287">
    <property type="term" value="F:NAD binding"/>
    <property type="evidence" value="ECO:0007669"/>
    <property type="project" value="InterPro"/>
</dbReference>
<evidence type="ECO:0000256" key="7">
    <source>
        <dbReference type="ARBA" id="ARBA00023209"/>
    </source>
</evidence>
<dbReference type="InterPro" id="IPR013328">
    <property type="entry name" value="6PGD_dom2"/>
</dbReference>
<feature type="binding site" evidence="13">
    <location>
        <position position="251"/>
    </location>
    <ligand>
        <name>sn-glycerol 3-phosphate</name>
        <dbReference type="ChEBI" id="CHEBI:57597"/>
    </ligand>
</feature>
<dbReference type="AlphaFoldDB" id="A0A0R2SB59"/>
<evidence type="ECO:0000259" key="19">
    <source>
        <dbReference type="Pfam" id="PF07479"/>
    </source>
</evidence>
<evidence type="ECO:0000256" key="6">
    <source>
        <dbReference type="ARBA" id="ARBA00023098"/>
    </source>
</evidence>
<keyword evidence="6 13" id="KW-0443">Lipid metabolism</keyword>
<dbReference type="GO" id="GO:0046474">
    <property type="term" value="P:glycerophospholipid biosynthetic process"/>
    <property type="evidence" value="ECO:0007669"/>
    <property type="project" value="TreeGrafter"/>
</dbReference>
<dbReference type="Pfam" id="PF07479">
    <property type="entry name" value="NAD_Gly3P_dh_C"/>
    <property type="match status" value="1"/>
</dbReference>
<proteinExistence type="inferred from homology"/>
<feature type="binding site" evidence="13">
    <location>
        <position position="137"/>
    </location>
    <ligand>
        <name>NADPH</name>
        <dbReference type="ChEBI" id="CHEBI:57783"/>
    </ligand>
</feature>
<dbReference type="NCBIfam" id="NF000940">
    <property type="entry name" value="PRK00094.1-2"/>
    <property type="match status" value="1"/>
</dbReference>
<feature type="binding site" evidence="13">
    <location>
        <position position="10"/>
    </location>
    <ligand>
        <name>NADPH</name>
        <dbReference type="ChEBI" id="CHEBI:57783"/>
    </ligand>
</feature>
<dbReference type="GO" id="GO:0141153">
    <property type="term" value="F:glycerol-3-phosphate dehydrogenase (NADP+) activity"/>
    <property type="evidence" value="ECO:0007669"/>
    <property type="project" value="RHEA"/>
</dbReference>
<feature type="binding site" evidence="13">
    <location>
        <position position="278"/>
    </location>
    <ligand>
        <name>NADPH</name>
        <dbReference type="ChEBI" id="CHEBI:57783"/>
    </ligand>
</feature>
<feature type="binding site" evidence="13">
    <location>
        <position position="48"/>
    </location>
    <ligand>
        <name>NADPH</name>
        <dbReference type="ChEBI" id="CHEBI:57783"/>
    </ligand>
</feature>
<evidence type="ECO:0000256" key="2">
    <source>
        <dbReference type="ARBA" id="ARBA00022516"/>
    </source>
</evidence>
<feature type="binding site" evidence="13">
    <location>
        <position position="188"/>
    </location>
    <ligand>
        <name>sn-glycerol 3-phosphate</name>
        <dbReference type="ChEBI" id="CHEBI:57597"/>
    </ligand>
</feature>
<dbReference type="Pfam" id="PF01210">
    <property type="entry name" value="NAD_Gly3P_dh_N"/>
    <property type="match status" value="1"/>
</dbReference>
<feature type="binding site" evidence="13">
    <location>
        <position position="11"/>
    </location>
    <ligand>
        <name>NADPH</name>
        <dbReference type="ChEBI" id="CHEBI:57783"/>
    </ligand>
</feature>
<dbReference type="Proteomes" id="UP000051934">
    <property type="component" value="Unassembled WGS sequence"/>
</dbReference>